<comment type="catalytic activity">
    <reaction evidence="5">
        <text>N,N-dimethyl-1,4-phenylenediamine + anthranilate + 2 NAD(+) = 2-(4-dimethylaminophenyl)diazenylbenzoate + 2 NADH + 2 H(+)</text>
        <dbReference type="Rhea" id="RHEA:55872"/>
        <dbReference type="ChEBI" id="CHEBI:15378"/>
        <dbReference type="ChEBI" id="CHEBI:15783"/>
        <dbReference type="ChEBI" id="CHEBI:16567"/>
        <dbReference type="ChEBI" id="CHEBI:57540"/>
        <dbReference type="ChEBI" id="CHEBI:57945"/>
        <dbReference type="ChEBI" id="CHEBI:71579"/>
        <dbReference type="EC" id="1.7.1.17"/>
    </reaction>
    <physiologicalReaction direction="right-to-left" evidence="5">
        <dbReference type="Rhea" id="RHEA:55874"/>
    </physiologicalReaction>
</comment>
<evidence type="ECO:0000256" key="1">
    <source>
        <dbReference type="ARBA" id="ARBA00022630"/>
    </source>
</evidence>
<dbReference type="SUPFAM" id="SSF52218">
    <property type="entry name" value="Flavoproteins"/>
    <property type="match status" value="1"/>
</dbReference>
<dbReference type="AlphaFoldDB" id="A0A917ER05"/>
<dbReference type="InterPro" id="IPR003680">
    <property type="entry name" value="Flavodoxin_fold"/>
</dbReference>
<dbReference type="GO" id="GO:0016655">
    <property type="term" value="F:oxidoreductase activity, acting on NAD(P)H, quinone or similar compound as acceptor"/>
    <property type="evidence" value="ECO:0007669"/>
    <property type="project" value="InterPro"/>
</dbReference>
<reference evidence="8" key="1">
    <citation type="journal article" date="2014" name="Int. J. Syst. Evol. Microbiol.">
        <title>Complete genome sequence of Corynebacterium casei LMG S-19264T (=DSM 44701T), isolated from a smear-ripened cheese.</title>
        <authorList>
            <consortium name="US DOE Joint Genome Institute (JGI-PGF)"/>
            <person name="Walter F."/>
            <person name="Albersmeier A."/>
            <person name="Kalinowski J."/>
            <person name="Ruckert C."/>
        </authorList>
    </citation>
    <scope>NUCLEOTIDE SEQUENCE</scope>
    <source>
        <strain evidence="8">CGMCC 1.12698</strain>
    </source>
</reference>
<protein>
    <recommendedName>
        <fullName evidence="6">FMN dependent NADH:quinone oxidoreductase</fullName>
        <ecNumber evidence="6">1.6.5.-</ecNumber>
    </recommendedName>
    <alternativeName>
        <fullName evidence="6">Azo-dye reductase</fullName>
    </alternativeName>
    <alternativeName>
        <fullName evidence="6">FMN-dependent NADH-azo compound oxidoreductase</fullName>
    </alternativeName>
    <alternativeName>
        <fullName evidence="6">FMN-dependent NADH-azoreductase</fullName>
        <ecNumber evidence="6">1.7.1.17</ecNumber>
    </alternativeName>
</protein>
<dbReference type="InterPro" id="IPR029039">
    <property type="entry name" value="Flavoprotein-like_sf"/>
</dbReference>
<dbReference type="PANTHER" id="PTHR43741">
    <property type="entry name" value="FMN-DEPENDENT NADH-AZOREDUCTASE 1"/>
    <property type="match status" value="1"/>
</dbReference>
<comment type="subunit">
    <text evidence="6">Homodimer.</text>
</comment>
<sequence length="208" mass="22274">MEKLLVVQGNPKNTEASFSLRVADAFVASYKEANPTAVVETINLFATDVPEIDADVLSAWGKLAGGVEFTSLTADEQAKVGQMGQLSNQFIEADKIVFATPMFNFTFPGRVKSYLDTLCVAGKTFKYTENGPVGLLEGKKVVHIHGTGGIYSNTNMAHGDAYLRQIMAFIGINDVETIFVEGTAAMPEKAPEIEAAATAKAKEAGARF</sequence>
<dbReference type="RefSeq" id="WP_188388026.1">
    <property type="nucleotide sequence ID" value="NZ_BMFK01000001.1"/>
</dbReference>
<evidence type="ECO:0000256" key="4">
    <source>
        <dbReference type="ARBA" id="ARBA00023027"/>
    </source>
</evidence>
<evidence type="ECO:0000313" key="9">
    <source>
        <dbReference type="Proteomes" id="UP000605259"/>
    </source>
</evidence>
<evidence type="ECO:0000256" key="3">
    <source>
        <dbReference type="ARBA" id="ARBA00023002"/>
    </source>
</evidence>
<name>A0A917ER05_9BACI</name>
<keyword evidence="4 6" id="KW-0520">NAD</keyword>
<evidence type="ECO:0000256" key="5">
    <source>
        <dbReference type="ARBA" id="ARBA00048542"/>
    </source>
</evidence>
<dbReference type="InterPro" id="IPR023048">
    <property type="entry name" value="NADH:quinone_OxRdtase_FMN_depd"/>
</dbReference>
<reference evidence="8" key="2">
    <citation type="submission" date="2020-09" db="EMBL/GenBank/DDBJ databases">
        <authorList>
            <person name="Sun Q."/>
            <person name="Zhou Y."/>
        </authorList>
    </citation>
    <scope>NUCLEOTIDE SEQUENCE</scope>
    <source>
        <strain evidence="8">CGMCC 1.12698</strain>
    </source>
</reference>
<evidence type="ECO:0000259" key="7">
    <source>
        <dbReference type="Pfam" id="PF02525"/>
    </source>
</evidence>
<dbReference type="Gene3D" id="3.40.50.360">
    <property type="match status" value="1"/>
</dbReference>
<dbReference type="GO" id="GO:0010181">
    <property type="term" value="F:FMN binding"/>
    <property type="evidence" value="ECO:0007669"/>
    <property type="project" value="UniProtKB-UniRule"/>
</dbReference>
<dbReference type="HAMAP" id="MF_01216">
    <property type="entry name" value="Azoreductase_type1"/>
    <property type="match status" value="1"/>
</dbReference>
<keyword evidence="3 6" id="KW-0560">Oxidoreductase</keyword>
<keyword evidence="2 6" id="KW-0288">FMN</keyword>
<feature type="domain" description="Flavodoxin-like fold" evidence="7">
    <location>
        <begin position="3"/>
        <end position="200"/>
    </location>
</feature>
<proteinExistence type="inferred from homology"/>
<keyword evidence="1 6" id="KW-0285">Flavoprotein</keyword>
<comment type="cofactor">
    <cofactor evidence="6">
        <name>FMN</name>
        <dbReference type="ChEBI" id="CHEBI:58210"/>
    </cofactor>
    <text evidence="6">Binds 1 FMN per subunit.</text>
</comment>
<dbReference type="GO" id="GO:0016652">
    <property type="term" value="F:oxidoreductase activity, acting on NAD(P)H as acceptor"/>
    <property type="evidence" value="ECO:0007669"/>
    <property type="project" value="UniProtKB-UniRule"/>
</dbReference>
<dbReference type="GO" id="GO:0009055">
    <property type="term" value="F:electron transfer activity"/>
    <property type="evidence" value="ECO:0007669"/>
    <property type="project" value="UniProtKB-UniRule"/>
</dbReference>
<accession>A0A917ER05</accession>
<gene>
    <name evidence="8" type="primary">azoR2</name>
    <name evidence="6" type="synonym">azoR</name>
    <name evidence="8" type="ORF">GCM10007140_17970</name>
</gene>
<organism evidence="8 9">
    <name type="scientific">Priestia taiwanensis</name>
    <dbReference type="NCBI Taxonomy" id="1347902"/>
    <lineage>
        <taxon>Bacteria</taxon>
        <taxon>Bacillati</taxon>
        <taxon>Bacillota</taxon>
        <taxon>Bacilli</taxon>
        <taxon>Bacillales</taxon>
        <taxon>Bacillaceae</taxon>
        <taxon>Priestia</taxon>
    </lineage>
</organism>
<dbReference type="EMBL" id="BMFK01000001">
    <property type="protein sequence ID" value="GGE68306.1"/>
    <property type="molecule type" value="Genomic_DNA"/>
</dbReference>
<dbReference type="InterPro" id="IPR050104">
    <property type="entry name" value="FMN-dep_NADH:Q_OxRdtase_AzoR1"/>
</dbReference>
<evidence type="ECO:0000256" key="2">
    <source>
        <dbReference type="ARBA" id="ARBA00022643"/>
    </source>
</evidence>
<comment type="function">
    <text evidence="6">Also exhibits azoreductase activity. Catalyzes the reductive cleavage of the azo bond in aromatic azo compounds to the corresponding amines.</text>
</comment>
<comment type="similarity">
    <text evidence="6">Belongs to the azoreductase type 1 family.</text>
</comment>
<comment type="caution">
    <text evidence="6">Lacks conserved residue(s) required for the propagation of feature annotation.</text>
</comment>
<comment type="caution">
    <text evidence="8">The sequence shown here is derived from an EMBL/GenBank/DDBJ whole genome shotgun (WGS) entry which is preliminary data.</text>
</comment>
<keyword evidence="9" id="KW-1185">Reference proteome</keyword>
<dbReference type="EC" id="1.6.5.-" evidence="6"/>
<dbReference type="Pfam" id="PF02525">
    <property type="entry name" value="Flavodoxin_2"/>
    <property type="match status" value="1"/>
</dbReference>
<dbReference type="Proteomes" id="UP000605259">
    <property type="component" value="Unassembled WGS sequence"/>
</dbReference>
<evidence type="ECO:0000256" key="6">
    <source>
        <dbReference type="HAMAP-Rule" id="MF_01216"/>
    </source>
</evidence>
<dbReference type="PANTHER" id="PTHR43741:SF7">
    <property type="entry name" value="FMN-DEPENDENT NADH:QUINONE OXIDOREDUCTASE"/>
    <property type="match status" value="1"/>
</dbReference>
<dbReference type="EC" id="1.7.1.17" evidence="6"/>
<comment type="catalytic activity">
    <reaction evidence="6">
        <text>2 a quinone + NADH + H(+) = 2 a 1,4-benzosemiquinone + NAD(+)</text>
        <dbReference type="Rhea" id="RHEA:65952"/>
        <dbReference type="ChEBI" id="CHEBI:15378"/>
        <dbReference type="ChEBI" id="CHEBI:57540"/>
        <dbReference type="ChEBI" id="CHEBI:57945"/>
        <dbReference type="ChEBI" id="CHEBI:132124"/>
        <dbReference type="ChEBI" id="CHEBI:134225"/>
    </reaction>
</comment>
<feature type="binding site" evidence="6">
    <location>
        <begin position="17"/>
        <end position="19"/>
    </location>
    <ligand>
        <name>FMN</name>
        <dbReference type="ChEBI" id="CHEBI:58210"/>
    </ligand>
</feature>
<evidence type="ECO:0000313" key="8">
    <source>
        <dbReference type="EMBL" id="GGE68306.1"/>
    </source>
</evidence>
<comment type="function">
    <text evidence="6">Quinone reductase that provides resistance to thiol-specific stress caused by electrophilic quinones.</text>
</comment>